<feature type="domain" description="PilZ" evidence="2">
    <location>
        <begin position="38"/>
        <end position="95"/>
    </location>
</feature>
<accession>A0A5C6TWG3</accession>
<organism evidence="3 4">
    <name type="scientific">Allosphingosinicella ginsenosidimutans</name>
    <dbReference type="NCBI Taxonomy" id="1176539"/>
    <lineage>
        <taxon>Bacteria</taxon>
        <taxon>Pseudomonadati</taxon>
        <taxon>Pseudomonadota</taxon>
        <taxon>Alphaproteobacteria</taxon>
        <taxon>Sphingomonadales</taxon>
        <taxon>Sphingomonadaceae</taxon>
        <taxon>Allosphingosinicella</taxon>
    </lineage>
</organism>
<dbReference type="Pfam" id="PF07238">
    <property type="entry name" value="PilZ"/>
    <property type="match status" value="2"/>
</dbReference>
<dbReference type="GO" id="GO:0035438">
    <property type="term" value="F:cyclic-di-GMP binding"/>
    <property type="evidence" value="ECO:0007669"/>
    <property type="project" value="InterPro"/>
</dbReference>
<dbReference type="EMBL" id="VOQQ01000001">
    <property type="protein sequence ID" value="TXC64599.1"/>
    <property type="molecule type" value="Genomic_DNA"/>
</dbReference>
<gene>
    <name evidence="3" type="ORF">FRZ32_13630</name>
</gene>
<dbReference type="RefSeq" id="WP_147044022.1">
    <property type="nucleotide sequence ID" value="NZ_BAABIR010000001.1"/>
</dbReference>
<dbReference type="OrthoDB" id="7559672at2"/>
<evidence type="ECO:0000313" key="4">
    <source>
        <dbReference type="Proteomes" id="UP000321249"/>
    </source>
</evidence>
<feature type="region of interest" description="Disordered" evidence="1">
    <location>
        <begin position="207"/>
        <end position="232"/>
    </location>
</feature>
<sequence>MDTVYSLSGDVPPLDPALFVAEDSSLQPGALIVGSIRQLCLVRKISAGGAVLHADLPMEEGQRLELELETGEQLDGVIAWKRGLEFGLRFEERIDILPILARNLASQPGERRRMPRVEIAAPALIETGAGTELVTVRDIAQGGSKVETPHPLAVDERVVLTPEGLRPIEGVVRWVEGRIAGVSFQAELPWQELIPWLRARRDAGPAPFLSEASGGESGSAARTGEDPVDPGLHLNLPARVREGTRRWSIDVSTLTTRNVEFECFAALRLGTLLWIVLPGLEGWPARIVEIDGYRFTCEFTQPLHPAVLERVLALANSEG</sequence>
<reference evidence="3 4" key="1">
    <citation type="journal article" date="2015" name="J. Microbiol.">
        <title>Sphingosinicella ginsenosidimutans sp. nov., with ginsenoside converting activity.</title>
        <authorList>
            <person name="Kim J.K."/>
            <person name="Kang M.S."/>
            <person name="Park S.C."/>
            <person name="Kim K.M."/>
            <person name="Choi K."/>
            <person name="Yoon M.H."/>
            <person name="Im W.T."/>
        </authorList>
    </citation>
    <scope>NUCLEOTIDE SEQUENCE [LARGE SCALE GENOMIC DNA]</scope>
    <source>
        <strain evidence="3 4">BS-11</strain>
    </source>
</reference>
<protein>
    <submittedName>
        <fullName evidence="3">PilZ domain-containing protein</fullName>
    </submittedName>
</protein>
<dbReference type="AlphaFoldDB" id="A0A5C6TWG3"/>
<comment type="caution">
    <text evidence="3">The sequence shown here is derived from an EMBL/GenBank/DDBJ whole genome shotgun (WGS) entry which is preliminary data.</text>
</comment>
<dbReference type="Gene3D" id="2.40.10.220">
    <property type="entry name" value="predicted glycosyltransferase like domains"/>
    <property type="match status" value="1"/>
</dbReference>
<proteinExistence type="predicted"/>
<feature type="domain" description="PilZ" evidence="2">
    <location>
        <begin position="110"/>
        <end position="184"/>
    </location>
</feature>
<evidence type="ECO:0000259" key="2">
    <source>
        <dbReference type="Pfam" id="PF07238"/>
    </source>
</evidence>
<name>A0A5C6TWG3_9SPHN</name>
<evidence type="ECO:0000256" key="1">
    <source>
        <dbReference type="SAM" id="MobiDB-lite"/>
    </source>
</evidence>
<dbReference type="InterPro" id="IPR009875">
    <property type="entry name" value="PilZ_domain"/>
</dbReference>
<feature type="compositionally biased region" description="Low complexity" evidence="1">
    <location>
        <begin position="210"/>
        <end position="221"/>
    </location>
</feature>
<evidence type="ECO:0000313" key="3">
    <source>
        <dbReference type="EMBL" id="TXC64599.1"/>
    </source>
</evidence>
<dbReference type="SUPFAM" id="SSF141371">
    <property type="entry name" value="PilZ domain-like"/>
    <property type="match status" value="1"/>
</dbReference>
<keyword evidence="4" id="KW-1185">Reference proteome</keyword>
<dbReference type="Proteomes" id="UP000321249">
    <property type="component" value="Unassembled WGS sequence"/>
</dbReference>